<evidence type="ECO:0000313" key="5">
    <source>
        <dbReference type="Proteomes" id="UP000182444"/>
    </source>
</evidence>
<feature type="compositionally biased region" description="Basic residues" evidence="2">
    <location>
        <begin position="50"/>
        <end position="61"/>
    </location>
</feature>
<dbReference type="Proteomes" id="UP000182444">
    <property type="component" value="Chromosome 1D"/>
</dbReference>
<feature type="region of interest" description="Disordered" evidence="2">
    <location>
        <begin position="220"/>
        <end position="302"/>
    </location>
</feature>
<feature type="region of interest" description="Disordered" evidence="2">
    <location>
        <begin position="381"/>
        <end position="407"/>
    </location>
</feature>
<feature type="compositionally biased region" description="Polar residues" evidence="2">
    <location>
        <begin position="221"/>
        <end position="237"/>
    </location>
</feature>
<accession>A0A1D8NDS1</accession>
<feature type="region of interest" description="Disordered" evidence="2">
    <location>
        <begin position="140"/>
        <end position="174"/>
    </location>
</feature>
<proteinExistence type="predicted"/>
<dbReference type="KEGG" id="yli:2910954"/>
<evidence type="ECO:0000256" key="1">
    <source>
        <dbReference type="SAM" id="Coils"/>
    </source>
</evidence>
<name>A0A1D8NDS1_YARLL</name>
<dbReference type="GeneID" id="2910954"/>
<organism evidence="3 5">
    <name type="scientific">Yarrowia lipolytica</name>
    <name type="common">Candida lipolytica</name>
    <dbReference type="NCBI Taxonomy" id="4952"/>
    <lineage>
        <taxon>Eukaryota</taxon>
        <taxon>Fungi</taxon>
        <taxon>Dikarya</taxon>
        <taxon>Ascomycota</taxon>
        <taxon>Saccharomycotina</taxon>
        <taxon>Dipodascomycetes</taxon>
        <taxon>Dipodascales</taxon>
        <taxon>Dipodascales incertae sedis</taxon>
        <taxon>Yarrowia</taxon>
    </lineage>
</organism>
<feature type="coiled-coil region" evidence="1">
    <location>
        <begin position="185"/>
        <end position="212"/>
    </location>
</feature>
<reference evidence="4 6" key="2">
    <citation type="submission" date="2018-07" db="EMBL/GenBank/DDBJ databases">
        <title>Draft Genome Assemblies for Five Robust Yarrowia lipolytica Strains Exhibiting High Lipid Production and Pentose Sugar Utilization and Sugar Alcohol Secretion from Undetoxified Lignocellulosic Biomass Hydrolysates.</title>
        <authorList>
            <consortium name="DOE Joint Genome Institute"/>
            <person name="Walker C."/>
            <person name="Ryu S."/>
            <person name="Na H."/>
            <person name="Zane M."/>
            <person name="LaButti K."/>
            <person name="Lipzen A."/>
            <person name="Haridas S."/>
            <person name="Barry K."/>
            <person name="Grigoriev I.V."/>
            <person name="Quarterman J."/>
            <person name="Slininger P."/>
            <person name="Dien B."/>
            <person name="Trinh C.T."/>
        </authorList>
    </citation>
    <scope>NUCLEOTIDE SEQUENCE [LARGE SCALE GENOMIC DNA]</scope>
    <source>
        <strain evidence="4 6">YB392</strain>
    </source>
</reference>
<dbReference type="AlphaFoldDB" id="A0A1D8NDS1"/>
<dbReference type="VEuPathDB" id="FungiDB:YALI0_D08118g"/>
<reference evidence="3 5" key="1">
    <citation type="journal article" date="2016" name="PLoS ONE">
        <title>Sequence Assembly of Yarrowia lipolytica Strain W29/CLIB89 Shows Transposable Element Diversity.</title>
        <authorList>
            <person name="Magnan C."/>
            <person name="Yu J."/>
            <person name="Chang I."/>
            <person name="Jahn E."/>
            <person name="Kanomata Y."/>
            <person name="Wu J."/>
            <person name="Zeller M."/>
            <person name="Oakes M."/>
            <person name="Baldi P."/>
            <person name="Sandmeyer S."/>
        </authorList>
    </citation>
    <scope>NUCLEOTIDE SEQUENCE [LARGE SCALE GENOMIC DNA]</scope>
    <source>
        <strain evidence="3">CLIB89</strain>
        <strain evidence="5">CLIB89(W29)</strain>
    </source>
</reference>
<evidence type="ECO:0000256" key="2">
    <source>
        <dbReference type="SAM" id="MobiDB-lite"/>
    </source>
</evidence>
<dbReference type="EMBL" id="KZ858993">
    <property type="protein sequence ID" value="RDW25794.1"/>
    <property type="molecule type" value="Genomic_DNA"/>
</dbReference>
<protein>
    <submittedName>
        <fullName evidence="3">Uncharacterized protein</fullName>
    </submittedName>
</protein>
<feature type="compositionally biased region" description="Low complexity" evidence="2">
    <location>
        <begin position="158"/>
        <end position="169"/>
    </location>
</feature>
<evidence type="ECO:0000313" key="6">
    <source>
        <dbReference type="Proteomes" id="UP000256601"/>
    </source>
</evidence>
<sequence>MPIFGYYRFGSQTCFRRQVPKPITTISSHSRHLRTAFTLDQHDMTDSPKTPRRYSHRRQLSKIKSEPRRRSSGLVVPSGTSPDARVHKYGALGSPGANGSHHKARVISQSTGLAKLMLVEMNRDLNRQFDNLAKLQRIDSMSDRDTSGSGSSNGRGGSSTASVRSDVSSFTSDPNVTEDDILKAIAAKQRKVLDLKTELALAEREISILSDKYSAMVTRRTVGTSESASDPNKSPQRGGTPRAEPENGLFGQLKRSSTFRSVRESIGMGNADDNDLPIKEYKGSPRRESRRQSMLPSALSPYSEVKEATAEMTSSPSPRLSIAKKKSLMFRAQRAFQQQQPSLKLKHSSQQLKQSIQNGTDELLIKGHRLFNDIAKEFMSSDDEGEYDWNEDSDIDEADFEGPVERL</sequence>
<keyword evidence="1" id="KW-0175">Coiled coil</keyword>
<feature type="region of interest" description="Disordered" evidence="2">
    <location>
        <begin position="39"/>
        <end position="103"/>
    </location>
</feature>
<gene>
    <name evidence="4" type="ORF">B0I71DRAFT_131942</name>
    <name evidence="3" type="ORF">YALI1_D10316g</name>
</gene>
<dbReference type="VEuPathDB" id="FungiDB:YALI1_D10316g"/>
<feature type="compositionally biased region" description="Basic and acidic residues" evidence="2">
    <location>
        <begin position="276"/>
        <end position="291"/>
    </location>
</feature>
<dbReference type="Proteomes" id="UP000256601">
    <property type="component" value="Unassembled WGS sequence"/>
</dbReference>
<evidence type="ECO:0000313" key="4">
    <source>
        <dbReference type="EMBL" id="RDW25794.1"/>
    </source>
</evidence>
<evidence type="ECO:0000313" key="3">
    <source>
        <dbReference type="EMBL" id="AOW03762.1"/>
    </source>
</evidence>
<dbReference type="EMBL" id="CP017556">
    <property type="protein sequence ID" value="AOW03762.1"/>
    <property type="molecule type" value="Genomic_DNA"/>
</dbReference>